<evidence type="ECO:0000256" key="4">
    <source>
        <dbReference type="SAM" id="SignalP"/>
    </source>
</evidence>
<keyword evidence="3" id="KW-0326">Glycosidase</keyword>
<dbReference type="Gene3D" id="3.20.20.80">
    <property type="entry name" value="Glycosidases"/>
    <property type="match status" value="1"/>
</dbReference>
<dbReference type="EMBL" id="JARQAI010000019">
    <property type="protein sequence ID" value="MDT2737690.1"/>
    <property type="molecule type" value="Genomic_DNA"/>
</dbReference>
<dbReference type="Pfam" id="PF01183">
    <property type="entry name" value="Glyco_hydro_25"/>
    <property type="match status" value="1"/>
</dbReference>
<name>A0AAE4KXD0_9ENTE</name>
<protein>
    <submittedName>
        <fullName evidence="5">GH25 family lysozyme</fullName>
    </submittedName>
</protein>
<proteinExistence type="inferred from homology"/>
<dbReference type="GO" id="GO:0016998">
    <property type="term" value="P:cell wall macromolecule catabolic process"/>
    <property type="evidence" value="ECO:0007669"/>
    <property type="project" value="InterPro"/>
</dbReference>
<evidence type="ECO:0000256" key="1">
    <source>
        <dbReference type="ARBA" id="ARBA00010646"/>
    </source>
</evidence>
<reference evidence="5" key="1">
    <citation type="submission" date="2023-03" db="EMBL/GenBank/DDBJ databases">
        <authorList>
            <person name="Shen W."/>
            <person name="Cai J."/>
        </authorList>
    </citation>
    <scope>NUCLEOTIDE SEQUENCE</scope>
    <source>
        <strain evidence="5">P69-2</strain>
    </source>
</reference>
<accession>A0AAE4KXD0</accession>
<evidence type="ECO:0000313" key="6">
    <source>
        <dbReference type="Proteomes" id="UP001180842"/>
    </source>
</evidence>
<evidence type="ECO:0000256" key="2">
    <source>
        <dbReference type="ARBA" id="ARBA00022801"/>
    </source>
</evidence>
<comment type="similarity">
    <text evidence="1">Belongs to the glycosyl hydrolase 25 family.</text>
</comment>
<feature type="signal peptide" evidence="4">
    <location>
        <begin position="1"/>
        <end position="26"/>
    </location>
</feature>
<dbReference type="GO" id="GO:0009253">
    <property type="term" value="P:peptidoglycan catabolic process"/>
    <property type="evidence" value="ECO:0007669"/>
    <property type="project" value="InterPro"/>
</dbReference>
<feature type="chain" id="PRO_5042180412" evidence="4">
    <location>
        <begin position="27"/>
        <end position="369"/>
    </location>
</feature>
<evidence type="ECO:0000256" key="3">
    <source>
        <dbReference type="ARBA" id="ARBA00023295"/>
    </source>
</evidence>
<keyword evidence="4" id="KW-0732">Signal</keyword>
<dbReference type="CDD" id="cd06415">
    <property type="entry name" value="GH25_Cpl1-like"/>
    <property type="match status" value="1"/>
</dbReference>
<sequence length="369" mass="41529">MKRKKLLLGLIMALFLLPIFPTNVSAAKGDQGTDWAVYQGARGQFGYANDKFTIAQIGGYNAGGLYNQWTYESQVNSALAQGKRAHTYIWYDTWGSMSIAKTTMDYFLPKVKTPRGSIVALDFEHGASGNKQANTDTILYGMRRIRDAGYTPMYYSYKPFTLQNVYYQQILAEFPDSLWMAAYPNYNVTPYPVWSVFPSMDGVGIYQFTSTYVGSGLDGNIDLTGITDNGYTTLPDPNPSETTDIYRVGQNYSVMEVKNDKGHVDGFGAMAGKIKAEGWSTRTHKYQYAFIRDRTTGKELKRIKLKDLPRADAAKVYNRNDVAGFNIEFNQKDVKGHSIIIMIRSTNDPKGDTKGGFNDLTETRWYLDV</sequence>
<dbReference type="InterPro" id="IPR018077">
    <property type="entry name" value="Glyco_hydro_fam25_subgr"/>
</dbReference>
<gene>
    <name evidence="5" type="ORF">P7H00_11270</name>
</gene>
<dbReference type="SMART" id="SM00641">
    <property type="entry name" value="Glyco_25"/>
    <property type="match status" value="1"/>
</dbReference>
<comment type="caution">
    <text evidence="5">The sequence shown here is derived from an EMBL/GenBank/DDBJ whole genome shotgun (WGS) entry which is preliminary data.</text>
</comment>
<evidence type="ECO:0000313" key="5">
    <source>
        <dbReference type="EMBL" id="MDT2737690.1"/>
    </source>
</evidence>
<keyword evidence="2" id="KW-0378">Hydrolase</keyword>
<dbReference type="Proteomes" id="UP001180842">
    <property type="component" value="Unassembled WGS sequence"/>
</dbReference>
<dbReference type="InterPro" id="IPR017853">
    <property type="entry name" value="GH"/>
</dbReference>
<organism evidence="5 6">
    <name type="scientific">Enterococcus pseudoavium</name>
    <dbReference type="NCBI Taxonomy" id="44007"/>
    <lineage>
        <taxon>Bacteria</taxon>
        <taxon>Bacillati</taxon>
        <taxon>Bacillota</taxon>
        <taxon>Bacilli</taxon>
        <taxon>Lactobacillales</taxon>
        <taxon>Enterococcaceae</taxon>
        <taxon>Enterococcus</taxon>
    </lineage>
</organism>
<dbReference type="InterPro" id="IPR002053">
    <property type="entry name" value="Glyco_hydro_25"/>
</dbReference>
<dbReference type="RefSeq" id="WP_311797310.1">
    <property type="nucleotide sequence ID" value="NZ_JARQAI010000019.1"/>
</dbReference>
<dbReference type="AlphaFoldDB" id="A0AAE4KXD0"/>
<dbReference type="SUPFAM" id="SSF51445">
    <property type="entry name" value="(Trans)glycosidases"/>
    <property type="match status" value="1"/>
</dbReference>
<dbReference type="GO" id="GO:0003796">
    <property type="term" value="F:lysozyme activity"/>
    <property type="evidence" value="ECO:0007669"/>
    <property type="project" value="InterPro"/>
</dbReference>